<keyword evidence="4 7" id="KW-1133">Transmembrane helix</keyword>
<keyword evidence="3 7" id="KW-0812">Transmembrane</keyword>
<reference evidence="11" key="1">
    <citation type="submission" date="2011-12" db="EMBL/GenBank/DDBJ databases">
        <title>Complete sequence of Clostridium clariflavum DSM 19732.</title>
        <authorList>
            <consortium name="US DOE Joint Genome Institute"/>
            <person name="Lucas S."/>
            <person name="Han J."/>
            <person name="Lapidus A."/>
            <person name="Cheng J.-F."/>
            <person name="Goodwin L."/>
            <person name="Pitluck S."/>
            <person name="Peters L."/>
            <person name="Teshima H."/>
            <person name="Detter J.C."/>
            <person name="Han C."/>
            <person name="Tapia R."/>
            <person name="Land M."/>
            <person name="Hauser L."/>
            <person name="Kyrpides N."/>
            <person name="Ivanova N."/>
            <person name="Pagani I."/>
            <person name="Kitzmiller T."/>
            <person name="Lynd L."/>
            <person name="Izquierdo J."/>
            <person name="Woyke T."/>
        </authorList>
    </citation>
    <scope>NUCLEOTIDE SEQUENCE [LARGE SCALE GENOMIC DNA]</scope>
    <source>
        <strain evidence="11">DSM 19732 / NBRC 101661 / EBR45</strain>
    </source>
</reference>
<reference evidence="10 11" key="2">
    <citation type="journal article" date="2012" name="Stand. Genomic Sci.">
        <title>Complete Genome Sequence of Clostridium clariflavum DSM 19732.</title>
        <authorList>
            <person name="Izquierdo J.A."/>
            <person name="Goodwin L."/>
            <person name="Davenport K.W."/>
            <person name="Teshima H."/>
            <person name="Bruce D."/>
            <person name="Detter C."/>
            <person name="Tapia R."/>
            <person name="Han S."/>
            <person name="Land M."/>
            <person name="Hauser L."/>
            <person name="Jeffries C.D."/>
            <person name="Han J."/>
            <person name="Pitluck S."/>
            <person name="Nolan M."/>
            <person name="Chen A."/>
            <person name="Huntemann M."/>
            <person name="Mavromatis K."/>
            <person name="Mikhailova N."/>
            <person name="Liolios K."/>
            <person name="Woyke T."/>
            <person name="Lynd L.R."/>
        </authorList>
    </citation>
    <scope>NUCLEOTIDE SEQUENCE [LARGE SCALE GENOMIC DNA]</scope>
    <source>
        <strain evidence="11">DSM 19732 / NBRC 101661 / EBR45</strain>
    </source>
</reference>
<dbReference type="GO" id="GO:0022857">
    <property type="term" value="F:transmembrane transporter activity"/>
    <property type="evidence" value="ECO:0007669"/>
    <property type="project" value="TreeGrafter"/>
</dbReference>
<comment type="subcellular location">
    <subcellularLocation>
        <location evidence="1">Cell membrane</location>
        <topology evidence="1">Multi-pass membrane protein</topology>
    </subcellularLocation>
</comment>
<dbReference type="RefSeq" id="WP_014256771.1">
    <property type="nucleotide sequence ID" value="NC_016627.1"/>
</dbReference>
<evidence type="ECO:0000256" key="4">
    <source>
        <dbReference type="ARBA" id="ARBA00022989"/>
    </source>
</evidence>
<feature type="transmembrane region" description="Helical" evidence="7">
    <location>
        <begin position="324"/>
        <end position="354"/>
    </location>
</feature>
<name>G8M1N9_ACECE</name>
<gene>
    <name evidence="10" type="ordered locus">Clocl_3818</name>
</gene>
<dbReference type="Pfam" id="PF02687">
    <property type="entry name" value="FtsX"/>
    <property type="match status" value="1"/>
</dbReference>
<dbReference type="KEGG" id="ccl:Clocl_3818"/>
<dbReference type="InterPro" id="IPR050250">
    <property type="entry name" value="Macrolide_Exporter_MacB"/>
</dbReference>
<evidence type="ECO:0000259" key="8">
    <source>
        <dbReference type="Pfam" id="PF02687"/>
    </source>
</evidence>
<keyword evidence="10" id="KW-0449">Lipoprotein</keyword>
<dbReference type="InterPro" id="IPR025857">
    <property type="entry name" value="MacB_PCD"/>
</dbReference>
<evidence type="ECO:0000313" key="11">
    <source>
        <dbReference type="Proteomes" id="UP000005435"/>
    </source>
</evidence>
<keyword evidence="11" id="KW-1185">Reference proteome</keyword>
<dbReference type="AlphaFoldDB" id="G8M1N9"/>
<evidence type="ECO:0000259" key="9">
    <source>
        <dbReference type="Pfam" id="PF12704"/>
    </source>
</evidence>
<feature type="transmembrane region" description="Helical" evidence="7">
    <location>
        <begin position="366"/>
        <end position="386"/>
    </location>
</feature>
<dbReference type="HOGENOM" id="CLU_000604_8_0_9"/>
<keyword evidence="5 7" id="KW-0472">Membrane</keyword>
<proteinExistence type="inferred from homology"/>
<feature type="transmembrane region" description="Helical" evidence="7">
    <location>
        <begin position="21"/>
        <end position="42"/>
    </location>
</feature>
<evidence type="ECO:0000256" key="3">
    <source>
        <dbReference type="ARBA" id="ARBA00022692"/>
    </source>
</evidence>
<evidence type="ECO:0000256" key="1">
    <source>
        <dbReference type="ARBA" id="ARBA00004651"/>
    </source>
</evidence>
<feature type="domain" description="MacB-like periplasmic core" evidence="9">
    <location>
        <begin position="21"/>
        <end position="245"/>
    </location>
</feature>
<dbReference type="Pfam" id="PF12704">
    <property type="entry name" value="MacB_PCD"/>
    <property type="match status" value="1"/>
</dbReference>
<dbReference type="PANTHER" id="PTHR30572:SF4">
    <property type="entry name" value="ABC TRANSPORTER PERMEASE YTRF"/>
    <property type="match status" value="1"/>
</dbReference>
<feature type="domain" description="ABC3 transporter permease C-terminal" evidence="8">
    <location>
        <begin position="283"/>
        <end position="394"/>
    </location>
</feature>
<dbReference type="eggNOG" id="COG0577">
    <property type="taxonomic scope" value="Bacteria"/>
</dbReference>
<evidence type="ECO:0000256" key="6">
    <source>
        <dbReference type="ARBA" id="ARBA00038076"/>
    </source>
</evidence>
<evidence type="ECO:0000256" key="7">
    <source>
        <dbReference type="SAM" id="Phobius"/>
    </source>
</evidence>
<organism evidence="10 11">
    <name type="scientific">Acetivibrio clariflavus (strain DSM 19732 / NBRC 101661 / EBR45)</name>
    <name type="common">Clostridium clariflavum</name>
    <dbReference type="NCBI Taxonomy" id="720554"/>
    <lineage>
        <taxon>Bacteria</taxon>
        <taxon>Bacillati</taxon>
        <taxon>Bacillota</taxon>
        <taxon>Clostridia</taxon>
        <taxon>Eubacteriales</taxon>
        <taxon>Oscillospiraceae</taxon>
        <taxon>Acetivibrio</taxon>
    </lineage>
</organism>
<evidence type="ECO:0000313" key="10">
    <source>
        <dbReference type="EMBL" id="AEV70268.1"/>
    </source>
</evidence>
<comment type="similarity">
    <text evidence="6">Belongs to the ABC-4 integral membrane protein family.</text>
</comment>
<feature type="transmembrane region" description="Helical" evidence="7">
    <location>
        <begin position="273"/>
        <end position="303"/>
    </location>
</feature>
<dbReference type="OrthoDB" id="9770036at2"/>
<dbReference type="PANTHER" id="PTHR30572">
    <property type="entry name" value="MEMBRANE COMPONENT OF TRANSPORTER-RELATED"/>
    <property type="match status" value="1"/>
</dbReference>
<evidence type="ECO:0000256" key="5">
    <source>
        <dbReference type="ARBA" id="ARBA00023136"/>
    </source>
</evidence>
<dbReference type="STRING" id="720554.Clocl_3818"/>
<evidence type="ECO:0000256" key="2">
    <source>
        <dbReference type="ARBA" id="ARBA00022475"/>
    </source>
</evidence>
<dbReference type="Proteomes" id="UP000005435">
    <property type="component" value="Chromosome"/>
</dbReference>
<dbReference type="EMBL" id="CP003065">
    <property type="protein sequence ID" value="AEV70268.1"/>
    <property type="molecule type" value="Genomic_DNA"/>
</dbReference>
<sequence length="403" mass="44076" precursor="true">MSFFESFKQALESLGANKLRSALTMLGIIMGVFSVITIVAIGNAAESYISSEFEKMGANTITITYQKSDISESDMLTLEDFETIKQVAPEVKNIAASIQRSGSLRIGEKTRDAIVNGVSSQYKSFSAIEMADGRFINDFDNTSKSNVIVVDEYFAKRYFKRVDIVGETVTFRTSWGKLINMQVVGVIKSYGELYESMLDNENVPAVVYVPITTLQSIYFNNKILQSIDVSTEQKDGLKELGDRIVKALERKRGKSDLFYAQSSQDVQKIISNILGVISSILLVIAVITLIVGGIGIVNILLVSVTERIREIGIRKALGAQKIDILMQFITESIIMTGISGMIGIFLGITAGNIISKMINIPPSVDIPVIIGAFLGSVALGLIFGVYPAKKAADLDPIEALRYE</sequence>
<dbReference type="InterPro" id="IPR003838">
    <property type="entry name" value="ABC3_permease_C"/>
</dbReference>
<accession>G8M1N9</accession>
<keyword evidence="2" id="KW-1003">Cell membrane</keyword>
<protein>
    <submittedName>
        <fullName evidence="10">ABC-type transport system, involved in lipoprotein release, permease component</fullName>
    </submittedName>
</protein>
<dbReference type="GO" id="GO:0005886">
    <property type="term" value="C:plasma membrane"/>
    <property type="evidence" value="ECO:0007669"/>
    <property type="project" value="UniProtKB-SubCell"/>
</dbReference>